<dbReference type="OrthoDB" id="4311033at2"/>
<dbReference type="InterPro" id="IPR036291">
    <property type="entry name" value="NAD(P)-bd_dom_sf"/>
</dbReference>
<comment type="caution">
    <text evidence="2">The sequence shown here is derived from an EMBL/GenBank/DDBJ whole genome shotgun (WGS) entry which is preliminary data.</text>
</comment>
<feature type="region of interest" description="Disordered" evidence="1">
    <location>
        <begin position="1"/>
        <end position="31"/>
    </location>
</feature>
<evidence type="ECO:0000313" key="2">
    <source>
        <dbReference type="EMBL" id="GEC98649.1"/>
    </source>
</evidence>
<protein>
    <submittedName>
        <fullName evidence="2">Ornithine cyclodeaminase</fullName>
    </submittedName>
</protein>
<dbReference type="Pfam" id="PF02423">
    <property type="entry name" value="OCD_Mu_crystall"/>
    <property type="match status" value="1"/>
</dbReference>
<dbReference type="RefSeq" id="WP_141269035.1">
    <property type="nucleotide sequence ID" value="NZ_BJNW01000005.1"/>
</dbReference>
<dbReference type="SUPFAM" id="SSF51735">
    <property type="entry name" value="NAD(P)-binding Rossmann-fold domains"/>
    <property type="match status" value="1"/>
</dbReference>
<feature type="compositionally biased region" description="Basic and acidic residues" evidence="1">
    <location>
        <begin position="1"/>
        <end position="11"/>
    </location>
</feature>
<dbReference type="GO" id="GO:0005737">
    <property type="term" value="C:cytoplasm"/>
    <property type="evidence" value="ECO:0007669"/>
    <property type="project" value="TreeGrafter"/>
</dbReference>
<evidence type="ECO:0000256" key="1">
    <source>
        <dbReference type="SAM" id="MobiDB-lite"/>
    </source>
</evidence>
<proteinExistence type="predicted"/>
<dbReference type="Gene3D" id="3.40.50.720">
    <property type="entry name" value="NAD(P)-binding Rossmann-like Domain"/>
    <property type="match status" value="1"/>
</dbReference>
<evidence type="ECO:0000313" key="3">
    <source>
        <dbReference type="Proteomes" id="UP000315730"/>
    </source>
</evidence>
<dbReference type="PANTHER" id="PTHR13812">
    <property type="entry name" value="KETIMINE REDUCTASE MU-CRYSTALLIN"/>
    <property type="match status" value="1"/>
</dbReference>
<name>A0A4Y4D3W1_KOCVA</name>
<gene>
    <name evidence="2" type="ORF">KVA01_08040</name>
</gene>
<dbReference type="InterPro" id="IPR003462">
    <property type="entry name" value="ODC_Mu_crystall"/>
</dbReference>
<dbReference type="PIRSF" id="PIRSF001439">
    <property type="entry name" value="CryM"/>
    <property type="match status" value="1"/>
</dbReference>
<dbReference type="Gene3D" id="3.30.1780.10">
    <property type="entry name" value="ornithine cyclodeaminase, domain 1"/>
    <property type="match status" value="1"/>
</dbReference>
<dbReference type="STRING" id="1272.GCA_900014985_01502"/>
<accession>A0A4Y4D3W1</accession>
<reference evidence="2 3" key="1">
    <citation type="submission" date="2019-06" db="EMBL/GenBank/DDBJ databases">
        <title>Whole genome shotgun sequence of Kocuria varians NBRC 15358.</title>
        <authorList>
            <person name="Hosoyama A."/>
            <person name="Uohara A."/>
            <person name="Ohji S."/>
            <person name="Ichikawa N."/>
        </authorList>
    </citation>
    <scope>NUCLEOTIDE SEQUENCE [LARGE SCALE GENOMIC DNA]</scope>
    <source>
        <strain evidence="2 3">NBRC 15358</strain>
    </source>
</reference>
<dbReference type="AlphaFoldDB" id="A0A4Y4D3W1"/>
<dbReference type="InterPro" id="IPR023401">
    <property type="entry name" value="ODC_N"/>
</dbReference>
<organism evidence="2 3">
    <name type="scientific">Kocuria varians</name>
    <name type="common">Micrococcus varians</name>
    <dbReference type="NCBI Taxonomy" id="1272"/>
    <lineage>
        <taxon>Bacteria</taxon>
        <taxon>Bacillati</taxon>
        <taxon>Actinomycetota</taxon>
        <taxon>Actinomycetes</taxon>
        <taxon>Micrococcales</taxon>
        <taxon>Micrococcaceae</taxon>
        <taxon>Kocuria</taxon>
    </lineage>
</organism>
<dbReference type="PANTHER" id="PTHR13812:SF19">
    <property type="entry name" value="KETIMINE REDUCTASE MU-CRYSTALLIN"/>
    <property type="match status" value="1"/>
</dbReference>
<sequence length="327" mass="34359">MVSTNDRRTAEGTEPEPQQPRHYSEEQILESVSPRRARKLLEATLAGGFRPEEDPARDNVAAGEGHMLLMPSVLGEWSGIKVATVSPGNPQRGLPRIQATYLLMDTATLSVRAFLEGNSLTTLRTPAISAVAADHLAPRDARTLVVFGTGPQALAHIEAFAVVRDFTEVVVCGRSPEKVEVAVEHARGLGLAARAGDAQDVRSADVVVCATSASEPLFDGALVPDSACVVAMGSHEPGARELDAALMGRAQVVVEDAATALREAGDVVLAIEDGTLCEESLVPLADIVTGAVAPATDRPRVFKCVGMSWEDLAVAVGIVEGSENDDV</sequence>
<dbReference type="EMBL" id="BJNW01000005">
    <property type="protein sequence ID" value="GEC98649.1"/>
    <property type="molecule type" value="Genomic_DNA"/>
</dbReference>
<dbReference type="Proteomes" id="UP000315730">
    <property type="component" value="Unassembled WGS sequence"/>
</dbReference>
<keyword evidence="3" id="KW-1185">Reference proteome</keyword>